<evidence type="ECO:0000313" key="4">
    <source>
        <dbReference type="Proteomes" id="UP000076552"/>
    </source>
</evidence>
<organism evidence="3 4">
    <name type="scientific">Colletotrichum tofieldiae</name>
    <dbReference type="NCBI Taxonomy" id="708197"/>
    <lineage>
        <taxon>Eukaryota</taxon>
        <taxon>Fungi</taxon>
        <taxon>Dikarya</taxon>
        <taxon>Ascomycota</taxon>
        <taxon>Pezizomycotina</taxon>
        <taxon>Sordariomycetes</taxon>
        <taxon>Hypocreomycetidae</taxon>
        <taxon>Glomerellales</taxon>
        <taxon>Glomerellaceae</taxon>
        <taxon>Colletotrichum</taxon>
        <taxon>Colletotrichum spaethianum species complex</taxon>
    </lineage>
</organism>
<dbReference type="SUPFAM" id="SSF51322">
    <property type="entry name" value="Cyanovirin-N"/>
    <property type="match status" value="1"/>
</dbReference>
<dbReference type="AlphaFoldDB" id="A0A166N7L5"/>
<accession>A0A166N7L5</accession>
<dbReference type="Gene3D" id="2.30.60.10">
    <property type="entry name" value="Cyanovirin-N"/>
    <property type="match status" value="1"/>
</dbReference>
<name>A0A166N7L5_9PEZI</name>
<protein>
    <recommendedName>
        <fullName evidence="2">Cyanovirin-N domain-containing protein</fullName>
    </recommendedName>
</protein>
<comment type="caution">
    <text evidence="3">The sequence shown here is derived from an EMBL/GenBank/DDBJ whole genome shotgun (WGS) entry which is preliminary data.</text>
</comment>
<reference evidence="3 4" key="1">
    <citation type="submission" date="2015-06" db="EMBL/GenBank/DDBJ databases">
        <title>Survival trade-offs in plant roots during colonization by closely related pathogenic and mutualistic fungi.</title>
        <authorList>
            <person name="Hacquard S."/>
            <person name="Kracher B."/>
            <person name="Hiruma K."/>
            <person name="Weinman A."/>
            <person name="Muench P."/>
            <person name="Garrido Oter R."/>
            <person name="Ver Loren van Themaat E."/>
            <person name="Dallerey J.-F."/>
            <person name="Damm U."/>
            <person name="Henrissat B."/>
            <person name="Lespinet O."/>
            <person name="Thon M."/>
            <person name="Kemen E."/>
            <person name="McHardy A.C."/>
            <person name="Schulze-Lefert P."/>
            <person name="O'Connell R.J."/>
        </authorList>
    </citation>
    <scope>NUCLEOTIDE SEQUENCE [LARGE SCALE GENOMIC DNA]</scope>
    <source>
        <strain evidence="3 4">0861</strain>
    </source>
</reference>
<dbReference type="EMBL" id="LFIV01000223">
    <property type="protein sequence ID" value="KZL65396.1"/>
    <property type="molecule type" value="Genomic_DNA"/>
</dbReference>
<proteinExistence type="predicted"/>
<keyword evidence="4" id="KW-1185">Reference proteome</keyword>
<feature type="chain" id="PRO_5007877671" description="Cyanovirin-N domain-containing protein" evidence="1">
    <location>
        <begin position="21"/>
        <end position="140"/>
    </location>
</feature>
<evidence type="ECO:0000256" key="1">
    <source>
        <dbReference type="SAM" id="SignalP"/>
    </source>
</evidence>
<feature type="signal peptide" evidence="1">
    <location>
        <begin position="1"/>
        <end position="20"/>
    </location>
</feature>
<dbReference type="Pfam" id="PF08881">
    <property type="entry name" value="CVNH"/>
    <property type="match status" value="1"/>
</dbReference>
<evidence type="ECO:0000259" key="2">
    <source>
        <dbReference type="Pfam" id="PF08881"/>
    </source>
</evidence>
<dbReference type="InterPro" id="IPR036673">
    <property type="entry name" value="Cyanovirin-N_sf"/>
</dbReference>
<dbReference type="STRING" id="708197.A0A166N7L5"/>
<sequence length="140" mass="15149">MSLFTIASLILAANITQVVAGGFSATCESISYSSTTLSAWCQDSLLANTHTEIDLTRCLANIGGKVVVRHPPQTPFAVPLPTLQVCNNLFSFRWHRIETKIPSPSFKFCDCGLSGDRKILNCQCTDSSGIKRPTSVNLGQ</sequence>
<dbReference type="InterPro" id="IPR011058">
    <property type="entry name" value="Cyanovirin-N"/>
</dbReference>
<dbReference type="Proteomes" id="UP000076552">
    <property type="component" value="Unassembled WGS sequence"/>
</dbReference>
<feature type="domain" description="Cyanovirin-N" evidence="2">
    <location>
        <begin position="23"/>
        <end position="139"/>
    </location>
</feature>
<gene>
    <name evidence="3" type="ORF">CT0861_06236</name>
</gene>
<evidence type="ECO:0000313" key="3">
    <source>
        <dbReference type="EMBL" id="KZL65396.1"/>
    </source>
</evidence>
<keyword evidence="1" id="KW-0732">Signal</keyword>